<keyword evidence="5 6" id="KW-0472">Membrane</keyword>
<reference evidence="7 8" key="2">
    <citation type="submission" date="2018-06" db="EMBL/GenBank/DDBJ databases">
        <title>Metagenomic assembly of (sub)arctic Cyanobacteria and their associated microbiome from non-axenic cultures.</title>
        <authorList>
            <person name="Baurain D."/>
        </authorList>
    </citation>
    <scope>NUCLEOTIDE SEQUENCE [LARGE SCALE GENOMIC DNA]</scope>
    <source>
        <strain evidence="7">ULC066bin1</strain>
    </source>
</reference>
<name>A0A2W4XXQ8_9CYAN</name>
<protein>
    <submittedName>
        <fullName evidence="7">TspO protein</fullName>
    </submittedName>
</protein>
<organism evidence="7 8">
    <name type="scientific">Pseudanabaena frigida</name>
    <dbReference type="NCBI Taxonomy" id="945775"/>
    <lineage>
        <taxon>Bacteria</taxon>
        <taxon>Bacillati</taxon>
        <taxon>Cyanobacteriota</taxon>
        <taxon>Cyanophyceae</taxon>
        <taxon>Pseudanabaenales</taxon>
        <taxon>Pseudanabaenaceae</taxon>
        <taxon>Pseudanabaena</taxon>
    </lineage>
</organism>
<feature type="transmembrane region" description="Helical" evidence="6">
    <location>
        <begin position="6"/>
        <end position="23"/>
    </location>
</feature>
<evidence type="ECO:0000256" key="2">
    <source>
        <dbReference type="ARBA" id="ARBA00007524"/>
    </source>
</evidence>
<evidence type="ECO:0000313" key="8">
    <source>
        <dbReference type="Proteomes" id="UP000249467"/>
    </source>
</evidence>
<dbReference type="PANTHER" id="PTHR10057">
    <property type="entry name" value="PERIPHERAL-TYPE BENZODIAZEPINE RECEPTOR"/>
    <property type="match status" value="1"/>
</dbReference>
<dbReference type="InterPro" id="IPR004307">
    <property type="entry name" value="TspO_MBR"/>
</dbReference>
<feature type="transmembrane region" description="Helical" evidence="6">
    <location>
        <begin position="128"/>
        <end position="150"/>
    </location>
</feature>
<dbReference type="EMBL" id="QBML01000015">
    <property type="protein sequence ID" value="PZO40041.1"/>
    <property type="molecule type" value="Genomic_DNA"/>
</dbReference>
<dbReference type="PANTHER" id="PTHR10057:SF0">
    <property type="entry name" value="TRANSLOCATOR PROTEIN"/>
    <property type="match status" value="1"/>
</dbReference>
<evidence type="ECO:0000256" key="6">
    <source>
        <dbReference type="SAM" id="Phobius"/>
    </source>
</evidence>
<dbReference type="Pfam" id="PF03073">
    <property type="entry name" value="TspO_MBR"/>
    <property type="match status" value="1"/>
</dbReference>
<evidence type="ECO:0000256" key="4">
    <source>
        <dbReference type="ARBA" id="ARBA00022989"/>
    </source>
</evidence>
<dbReference type="AlphaFoldDB" id="A0A2W4XXQ8"/>
<comment type="subcellular location">
    <subcellularLocation>
        <location evidence="1">Membrane</location>
        <topology evidence="1">Multi-pass membrane protein</topology>
    </subcellularLocation>
</comment>
<evidence type="ECO:0000256" key="5">
    <source>
        <dbReference type="ARBA" id="ARBA00023136"/>
    </source>
</evidence>
<evidence type="ECO:0000256" key="3">
    <source>
        <dbReference type="ARBA" id="ARBA00022692"/>
    </source>
</evidence>
<feature type="transmembrane region" description="Helical" evidence="6">
    <location>
        <begin position="71"/>
        <end position="90"/>
    </location>
</feature>
<feature type="transmembrane region" description="Helical" evidence="6">
    <location>
        <begin position="44"/>
        <end position="65"/>
    </location>
</feature>
<dbReference type="InterPro" id="IPR038330">
    <property type="entry name" value="TspO/MBR-related_sf"/>
</dbReference>
<comment type="caution">
    <text evidence="7">The sequence shown here is derived from an EMBL/GenBank/DDBJ whole genome shotgun (WGS) entry which is preliminary data.</text>
</comment>
<dbReference type="PIRSF" id="PIRSF005859">
    <property type="entry name" value="PBR"/>
    <property type="match status" value="1"/>
</dbReference>
<gene>
    <name evidence="7" type="ORF">DCF19_12710</name>
</gene>
<proteinExistence type="inferred from homology"/>
<dbReference type="GO" id="GO:0016020">
    <property type="term" value="C:membrane"/>
    <property type="evidence" value="ECO:0007669"/>
    <property type="project" value="UniProtKB-SubCell"/>
</dbReference>
<evidence type="ECO:0000313" key="7">
    <source>
        <dbReference type="EMBL" id="PZO40041.1"/>
    </source>
</evidence>
<keyword evidence="4 6" id="KW-1133">Transmembrane helix</keyword>
<feature type="transmembrane region" description="Helical" evidence="6">
    <location>
        <begin position="102"/>
        <end position="122"/>
    </location>
</feature>
<comment type="similarity">
    <text evidence="2">Belongs to the TspO/BZRP family.</text>
</comment>
<sequence>MIIAWLIVAIASFAGGFAFNTLFPSDYKWFMRLRRPRWLTFEKAIPFIWIFIFICGITSAAVLWQAQPATLNTWLLMVGYAIVEFAILSYTPVMTRLRNVRAGAIAGAIGFILGLILTPLVWQFSSLAGWLLVPYLLWSPIGTYVTWVMARLNPPEV</sequence>
<accession>A0A2W4XXQ8</accession>
<reference evidence="7 8" key="1">
    <citation type="submission" date="2018-04" db="EMBL/GenBank/DDBJ databases">
        <authorList>
            <person name="Go L.Y."/>
            <person name="Mitchell J.A."/>
        </authorList>
    </citation>
    <scope>NUCLEOTIDE SEQUENCE [LARGE SCALE GENOMIC DNA]</scope>
    <source>
        <strain evidence="7">ULC066bin1</strain>
    </source>
</reference>
<evidence type="ECO:0000256" key="1">
    <source>
        <dbReference type="ARBA" id="ARBA00004141"/>
    </source>
</evidence>
<keyword evidence="3 6" id="KW-0812">Transmembrane</keyword>
<dbReference type="Proteomes" id="UP000249467">
    <property type="component" value="Unassembled WGS sequence"/>
</dbReference>
<dbReference type="Gene3D" id="1.20.1260.100">
    <property type="entry name" value="TspO/MBR protein"/>
    <property type="match status" value="1"/>
</dbReference>
<dbReference type="GO" id="GO:0033013">
    <property type="term" value="P:tetrapyrrole metabolic process"/>
    <property type="evidence" value="ECO:0007669"/>
    <property type="project" value="UniProtKB-ARBA"/>
</dbReference>